<keyword evidence="4 7" id="KW-0808">Transferase</keyword>
<evidence type="ECO:0000313" key="11">
    <source>
        <dbReference type="Proteomes" id="UP000318138"/>
    </source>
</evidence>
<protein>
    <recommendedName>
        <fullName evidence="7">1-acyl-sn-glycerol-3-phosphate acyltransferase</fullName>
        <ecNumber evidence="7">2.3.1.51</ecNumber>
    </recommendedName>
</protein>
<proteinExistence type="inferred from homology"/>
<accession>A0A859FB37</accession>
<dbReference type="RefSeq" id="WP_176008608.1">
    <property type="nucleotide sequence ID" value="NZ_CP041372.2"/>
</dbReference>
<evidence type="ECO:0000256" key="1">
    <source>
        <dbReference type="ARBA" id="ARBA00005189"/>
    </source>
</evidence>
<keyword evidence="8" id="KW-0472">Membrane</keyword>
<dbReference type="GO" id="GO:0016020">
    <property type="term" value="C:membrane"/>
    <property type="evidence" value="ECO:0007669"/>
    <property type="project" value="InterPro"/>
</dbReference>
<comment type="catalytic activity">
    <reaction evidence="7">
        <text>a 1-acyl-sn-glycero-3-phosphate + an acyl-CoA = a 1,2-diacyl-sn-glycero-3-phosphate + CoA</text>
        <dbReference type="Rhea" id="RHEA:19709"/>
        <dbReference type="ChEBI" id="CHEBI:57287"/>
        <dbReference type="ChEBI" id="CHEBI:57970"/>
        <dbReference type="ChEBI" id="CHEBI:58342"/>
        <dbReference type="ChEBI" id="CHEBI:58608"/>
        <dbReference type="EC" id="2.3.1.51"/>
    </reaction>
</comment>
<dbReference type="Pfam" id="PF01553">
    <property type="entry name" value="Acyltransferase"/>
    <property type="match status" value="1"/>
</dbReference>
<dbReference type="SUPFAM" id="SSF69593">
    <property type="entry name" value="Glycerol-3-phosphate (1)-acyltransferase"/>
    <property type="match status" value="1"/>
</dbReference>
<feature type="domain" description="Phospholipid/glycerol acyltransferase" evidence="9">
    <location>
        <begin position="72"/>
        <end position="186"/>
    </location>
</feature>
<dbReference type="NCBIfam" id="TIGR00530">
    <property type="entry name" value="AGP_acyltrn"/>
    <property type="match status" value="1"/>
</dbReference>
<dbReference type="EC" id="2.3.1.51" evidence="7"/>
<evidence type="ECO:0000256" key="6">
    <source>
        <dbReference type="ARBA" id="ARBA00023315"/>
    </source>
</evidence>
<dbReference type="EMBL" id="CP041372">
    <property type="protein sequence ID" value="QKS70573.1"/>
    <property type="molecule type" value="Genomic_DNA"/>
</dbReference>
<evidence type="ECO:0000256" key="5">
    <source>
        <dbReference type="ARBA" id="ARBA00023098"/>
    </source>
</evidence>
<keyword evidence="6 7" id="KW-0012">Acyltransferase</keyword>
<dbReference type="CDD" id="cd07989">
    <property type="entry name" value="LPLAT_AGPAT-like"/>
    <property type="match status" value="1"/>
</dbReference>
<comment type="similarity">
    <text evidence="2 7">Belongs to the 1-acyl-sn-glycerol-3-phosphate acyltransferase family.</text>
</comment>
<dbReference type="InterPro" id="IPR004552">
    <property type="entry name" value="AGP_acyltrans"/>
</dbReference>
<keyword evidence="11" id="KW-1185">Reference proteome</keyword>
<sequence length="253" mass="28512">MIRTTIWFIYFFLYLLVISPAIPKGRRLKESGDERADAFVQQKSSTWARRLIKLAGGRITVHGFDNIPNEPVLFVSNHQGNFDIPILLSSTGRKTGFISKVEVKKIPLIRSWMELLDCVFLDRKDRRQAVKAIRSGSDRLVAGASLVIFPEGTRSKGKPVQQFKKGSFKLATLSKVTIVPVSMNGTYRMMEANGGKMKPADASITFGEPIRIHQENPDMKLDELAEYVQQKVEENLDAKYVAPKEQVVEEVLS</sequence>
<dbReference type="Proteomes" id="UP000318138">
    <property type="component" value="Chromosome"/>
</dbReference>
<dbReference type="AlphaFoldDB" id="A0A859FB37"/>
<evidence type="ECO:0000256" key="4">
    <source>
        <dbReference type="ARBA" id="ARBA00022679"/>
    </source>
</evidence>
<dbReference type="GO" id="GO:0003841">
    <property type="term" value="F:1-acylglycerol-3-phosphate O-acyltransferase activity"/>
    <property type="evidence" value="ECO:0007669"/>
    <property type="project" value="UniProtKB-UniRule"/>
</dbReference>
<organism evidence="10 11">
    <name type="scientific">Paenalkalicoccus suaedae</name>
    <dbReference type="NCBI Taxonomy" id="2592382"/>
    <lineage>
        <taxon>Bacteria</taxon>
        <taxon>Bacillati</taxon>
        <taxon>Bacillota</taxon>
        <taxon>Bacilli</taxon>
        <taxon>Bacillales</taxon>
        <taxon>Bacillaceae</taxon>
        <taxon>Paenalkalicoccus</taxon>
    </lineage>
</organism>
<dbReference type="GO" id="GO:0006654">
    <property type="term" value="P:phosphatidic acid biosynthetic process"/>
    <property type="evidence" value="ECO:0007669"/>
    <property type="project" value="TreeGrafter"/>
</dbReference>
<keyword evidence="5 7" id="KW-0443">Lipid metabolism</keyword>
<dbReference type="PANTHER" id="PTHR10434:SF64">
    <property type="entry name" value="1-ACYL-SN-GLYCEROL-3-PHOSPHATE ACYLTRANSFERASE-RELATED"/>
    <property type="match status" value="1"/>
</dbReference>
<dbReference type="InterPro" id="IPR002123">
    <property type="entry name" value="Plipid/glycerol_acylTrfase"/>
</dbReference>
<feature type="transmembrane region" description="Helical" evidence="8">
    <location>
        <begin position="6"/>
        <end position="22"/>
    </location>
</feature>
<dbReference type="PANTHER" id="PTHR10434">
    <property type="entry name" value="1-ACYL-SN-GLYCEROL-3-PHOSPHATE ACYLTRANSFERASE"/>
    <property type="match status" value="1"/>
</dbReference>
<keyword evidence="3 7" id="KW-0444">Lipid biosynthesis</keyword>
<keyword evidence="8" id="KW-0812">Transmembrane</keyword>
<evidence type="ECO:0000313" key="10">
    <source>
        <dbReference type="EMBL" id="QKS70573.1"/>
    </source>
</evidence>
<evidence type="ECO:0000256" key="7">
    <source>
        <dbReference type="RuleBase" id="RU361267"/>
    </source>
</evidence>
<dbReference type="SMART" id="SM00563">
    <property type="entry name" value="PlsC"/>
    <property type="match status" value="1"/>
</dbReference>
<keyword evidence="8" id="KW-1133">Transmembrane helix</keyword>
<reference evidence="11" key="1">
    <citation type="submission" date="2019-07" db="EMBL/GenBank/DDBJ databases">
        <title>Bacillus alkalisoli sp. nov. isolated from saline soil.</title>
        <authorList>
            <person name="Sun J.-Q."/>
            <person name="Xu L."/>
        </authorList>
    </citation>
    <scope>NUCLEOTIDE SEQUENCE [LARGE SCALE GENOMIC DNA]</scope>
    <source>
        <strain evidence="11">M4U3P1</strain>
    </source>
</reference>
<comment type="domain">
    <text evidence="7">The HXXXXD motif is essential for acyltransferase activity and may constitute the binding site for the phosphate moiety of the glycerol-3-phosphate.</text>
</comment>
<keyword evidence="7" id="KW-1208">Phospholipid metabolism</keyword>
<comment type="pathway">
    <text evidence="1">Lipid metabolism.</text>
</comment>
<dbReference type="KEGG" id="psua:FLK61_27880"/>
<name>A0A859FB37_9BACI</name>
<evidence type="ECO:0000256" key="3">
    <source>
        <dbReference type="ARBA" id="ARBA00022516"/>
    </source>
</evidence>
<keyword evidence="7" id="KW-0594">Phospholipid biosynthesis</keyword>
<evidence type="ECO:0000259" key="9">
    <source>
        <dbReference type="SMART" id="SM00563"/>
    </source>
</evidence>
<gene>
    <name evidence="10" type="ORF">FLK61_27880</name>
</gene>
<evidence type="ECO:0000256" key="2">
    <source>
        <dbReference type="ARBA" id="ARBA00008655"/>
    </source>
</evidence>
<evidence type="ECO:0000256" key="8">
    <source>
        <dbReference type="SAM" id="Phobius"/>
    </source>
</evidence>